<name>A0A0F9DXC8_9ZZZZ</name>
<dbReference type="EMBL" id="LAZR01027190">
    <property type="protein sequence ID" value="KKL66473.1"/>
    <property type="molecule type" value="Genomic_DNA"/>
</dbReference>
<reference evidence="1" key="1">
    <citation type="journal article" date="2015" name="Nature">
        <title>Complex archaea that bridge the gap between prokaryotes and eukaryotes.</title>
        <authorList>
            <person name="Spang A."/>
            <person name="Saw J.H."/>
            <person name="Jorgensen S.L."/>
            <person name="Zaremba-Niedzwiedzka K."/>
            <person name="Martijn J."/>
            <person name="Lind A.E."/>
            <person name="van Eijk R."/>
            <person name="Schleper C."/>
            <person name="Guy L."/>
            <person name="Ettema T.J."/>
        </authorList>
    </citation>
    <scope>NUCLEOTIDE SEQUENCE</scope>
</reference>
<evidence type="ECO:0000313" key="1">
    <source>
        <dbReference type="EMBL" id="KKL66473.1"/>
    </source>
</evidence>
<accession>A0A0F9DXC8</accession>
<dbReference type="AlphaFoldDB" id="A0A0F9DXC8"/>
<proteinExistence type="predicted"/>
<gene>
    <name evidence="1" type="ORF">LCGC14_2144610</name>
</gene>
<organism evidence="1">
    <name type="scientific">marine sediment metagenome</name>
    <dbReference type="NCBI Taxonomy" id="412755"/>
    <lineage>
        <taxon>unclassified sequences</taxon>
        <taxon>metagenomes</taxon>
        <taxon>ecological metagenomes</taxon>
    </lineage>
</organism>
<comment type="caution">
    <text evidence="1">The sequence shown here is derived from an EMBL/GenBank/DDBJ whole genome shotgun (WGS) entry which is preliminary data.</text>
</comment>
<sequence length="21" mass="2227">MHTKMALAALFVLVVASESAH</sequence>
<protein>
    <submittedName>
        <fullName evidence="1">Uncharacterized protein</fullName>
    </submittedName>
</protein>
<feature type="non-terminal residue" evidence="1">
    <location>
        <position position="21"/>
    </location>
</feature>